<keyword evidence="4" id="KW-0488">Methylation</keyword>
<evidence type="ECO:0000313" key="26">
    <source>
        <dbReference type="Proteomes" id="UP001530377"/>
    </source>
</evidence>
<evidence type="ECO:0000256" key="6">
    <source>
        <dbReference type="ARBA" id="ARBA00022723"/>
    </source>
</evidence>
<sequence>SLKSFPPPRPFFSTTQHRSRRRQRDPKAAPRPPSSDPVASPTSHTNPSALPMTNGNGQGATPNPLSTPVVSGPVALPPPPPPPAMGTVVVQAPLPMPPGTMNAPSPSLGSNGHPMPIHYQHQSQALAPETAQLAAQARPQQALNGGWQSDKDVEDRRKMIAKIVQLLRQRKPNAPQEWLNKLPQMAKRLEESLYRSAPSFEAYNDISTLKQRLQQLAMNIGMKTKRMQQTQQQQAQQMGALTLATAQPHQQVVGQPLAQPPGQIQYQQQQRIQPPSQQQLRQQPSIGAALMPPQPLQQPHLTTQHSQPLPQQQQRQMVNGSDINPNITNNMQRAPAMSQANYAVPAPLLQPQQQVAPSITNAPAPLVTAPYAAAARQPSDRQQVLRHQQQRLLLLRHAAKCPHQDNQCPVTPHCAGMKRLWKHIAECKDQKCLVPHCVSSRYVLSHYHRCKDVRCPVCGPVREAIHRSHEKQKQMQALKQGHQAALKQQQQMPNDQSTASAGAVGVAAPPSKRQKTGNGQHVTSQVPLQQPGFHQQPTQQLKPYQTHATAQHQPTQLLSQQQPLAPTSIATGGGQSVSSSAPPSNPNVMAGYVYSSQPPGSDSAPAGVALSNGKVLGGAAAQHSGPRPQEDHTLINCFTLDEIETHIKSLDQGLVLTVAKLKTKFGDLLKGLQSHSHGWVFNSPVDPVELGLPDYFEVIEKPMDLGTVRKQLDNGVYRTLNEVERDINLTFDNAMLYNPEGSVVWNMANELKEKFTKDLAILVTQLHAEEEEKRKNGDACQLCGCEKLLFEPPVFYCNGLSCRSKRIRRNSYFYVGGNNQYHWCQTCYDDLKENKPIELADITLRKSQLDKKKNNEIPEESWVQCDRCERWIHQICALFNTRQNTDQRSEFVCPSCTCMERKKKGKPEPTSTTPMAEDLPRTKLSEYLEKHVREKLTDKLAEMATEKAEMQNISLEEATKITGEGGGQIYIRQVTSMSRALEVRPRMKERYSFKNYPSEFTYRCKCLIVFQNLDGVDVILFGLYVYEHDETNAPPNHRAVYVSYLDSVYYMRPRKMRTFVYHELLIAYLDYVRIKGYNTAHIWACPPLKGDDYILFAKPDDQKVPKDDRLRQWYIDLLKECQRRGIVGRMTNAYDLYFANEKNDATVLPYMEGDYFQAEMENIIKDLDEGKNLSKKPDKAGNKGKNEKKKKSKAGARGGTRSSGLDQDALCASGILPEGVDVKSLKEGGRDWVMRKLGETIHPMKESFLVAFLNREGQDEENLAVPKDILEYREKHGILSKRLCLEPIKEKGQEEDGSETVAASAEDMKKQGETKDFDLCSPAEDPFPQENSPDLNESSMTAHETKDTIAVDAEGTLESTTDIEVRKEDVNAAEEKKEANESEDQSKSAETFSGESSTYPTYPEVDGAKPSVKEDEKEDVEGTTANASANKIISASPLTDRTGKFAAMAKRMNNIETIPKPDVAKSETTAEEPTSKSVTKDSKGRLVKVIDDDEEDLDCEFLNNRQLFLNLCQGNHYQFDSLRRAKHTSMMVLWHLHNRDAPKFVTQCSLCAREILQGKRFHCPTCADFDQCIDCLRNPAVPRHQHQLQAIPVGNQQNTLTAEQRKERARSVALHMTLLLHASTCRSTTCNSANCAKMKGLLNHAAGCKIKAHGGCNVCKRIWALLQIHARQCKTENCPVFNCLAIREKFRQLQLQQQAMDDRRRQMMNQTYHHTARADD</sequence>
<dbReference type="SMART" id="SM00297">
    <property type="entry name" value="BROMO"/>
    <property type="match status" value="1"/>
</dbReference>
<feature type="region of interest" description="Disordered" evidence="19">
    <location>
        <begin position="469"/>
        <end position="558"/>
    </location>
</feature>
<feature type="compositionally biased region" description="Low complexity" evidence="19">
    <location>
        <begin position="260"/>
        <end position="285"/>
    </location>
</feature>
<dbReference type="PROSITE" id="PS50014">
    <property type="entry name" value="BROMODOMAIN_2"/>
    <property type="match status" value="1"/>
</dbReference>
<comment type="subcellular location">
    <subcellularLocation>
        <location evidence="2">Nucleus</location>
    </subcellularLocation>
</comment>
<dbReference type="Gene3D" id="1.20.920.10">
    <property type="entry name" value="Bromodomain-like"/>
    <property type="match status" value="1"/>
</dbReference>
<evidence type="ECO:0000256" key="15">
    <source>
        <dbReference type="ARBA" id="ARBA00023315"/>
    </source>
</evidence>
<dbReference type="InterPro" id="IPR036427">
    <property type="entry name" value="Bromodomain-like_sf"/>
</dbReference>
<dbReference type="Pfam" id="PF02135">
    <property type="entry name" value="zf-TAZ"/>
    <property type="match status" value="2"/>
</dbReference>
<comment type="catalytic activity">
    <reaction evidence="16">
        <text>L-lysyl-[protein] + acetyl-CoA = N(6)-acetyl-L-lysyl-[protein] + CoA + H(+)</text>
        <dbReference type="Rhea" id="RHEA:45948"/>
        <dbReference type="Rhea" id="RHEA-COMP:9752"/>
        <dbReference type="Rhea" id="RHEA-COMP:10731"/>
        <dbReference type="ChEBI" id="CHEBI:15378"/>
        <dbReference type="ChEBI" id="CHEBI:29969"/>
        <dbReference type="ChEBI" id="CHEBI:57287"/>
        <dbReference type="ChEBI" id="CHEBI:57288"/>
        <dbReference type="ChEBI" id="CHEBI:61930"/>
        <dbReference type="EC" id="2.3.1.48"/>
    </reaction>
</comment>
<feature type="region of interest" description="Disordered" evidence="19">
    <location>
        <begin position="1169"/>
        <end position="1205"/>
    </location>
</feature>
<evidence type="ECO:0000256" key="4">
    <source>
        <dbReference type="ARBA" id="ARBA00022481"/>
    </source>
</evidence>
<dbReference type="CDD" id="cd15614">
    <property type="entry name" value="PHD_HAC_like"/>
    <property type="match status" value="1"/>
</dbReference>
<keyword evidence="10" id="KW-0805">Transcription regulation</keyword>
<feature type="compositionally biased region" description="Basic and acidic residues" evidence="19">
    <location>
        <begin position="1169"/>
        <end position="1185"/>
    </location>
</feature>
<feature type="region of interest" description="Disordered" evidence="19">
    <location>
        <begin position="1"/>
        <end position="85"/>
    </location>
</feature>
<evidence type="ECO:0000259" key="23">
    <source>
        <dbReference type="PROSITE" id="PS50135"/>
    </source>
</evidence>
<keyword evidence="14" id="KW-0539">Nucleus</keyword>
<evidence type="ECO:0000256" key="12">
    <source>
        <dbReference type="ARBA" id="ARBA00023159"/>
    </source>
</evidence>
<feature type="region of interest" description="Disordered" evidence="19">
    <location>
        <begin position="251"/>
        <end position="314"/>
    </location>
</feature>
<dbReference type="Gene3D" id="3.30.60.90">
    <property type="match status" value="1"/>
</dbReference>
<dbReference type="Pfam" id="PF00439">
    <property type="entry name" value="Bromodomain"/>
    <property type="match status" value="1"/>
</dbReference>
<feature type="domain" description="Bromo" evidence="20">
    <location>
        <begin position="673"/>
        <end position="745"/>
    </location>
</feature>
<dbReference type="SUPFAM" id="SSF57903">
    <property type="entry name" value="FYVE/PHD zinc finger"/>
    <property type="match status" value="1"/>
</dbReference>
<dbReference type="GO" id="GO:0140297">
    <property type="term" value="F:DNA-binding transcription factor binding"/>
    <property type="evidence" value="ECO:0007669"/>
    <property type="project" value="UniProtKB-ARBA"/>
</dbReference>
<dbReference type="PROSITE" id="PS50016">
    <property type="entry name" value="ZF_PHD_2"/>
    <property type="match status" value="1"/>
</dbReference>
<proteinExistence type="predicted"/>
<evidence type="ECO:0000256" key="18">
    <source>
        <dbReference type="PROSITE-ProRule" id="PRU00228"/>
    </source>
</evidence>
<keyword evidence="11 17" id="KW-0103">Bromodomain</keyword>
<dbReference type="EC" id="2.3.1.48" evidence="3"/>
<dbReference type="PROSITE" id="PS50135">
    <property type="entry name" value="ZF_ZZ_2"/>
    <property type="match status" value="1"/>
</dbReference>
<dbReference type="Gene3D" id="1.10.246.20">
    <property type="entry name" value="Coactivator CBP, KIX domain"/>
    <property type="match status" value="1"/>
</dbReference>
<dbReference type="Pfam" id="PF00628">
    <property type="entry name" value="PHD"/>
    <property type="match status" value="1"/>
</dbReference>
<dbReference type="PANTHER" id="PTHR13808:SF1">
    <property type="entry name" value="HISTONE ACETYLTRANSFERASE"/>
    <property type="match status" value="1"/>
</dbReference>
<keyword evidence="5" id="KW-0808">Transferase</keyword>
<evidence type="ECO:0000256" key="5">
    <source>
        <dbReference type="ARBA" id="ARBA00022679"/>
    </source>
</evidence>
<evidence type="ECO:0000259" key="24">
    <source>
        <dbReference type="PROSITE" id="PS51727"/>
    </source>
</evidence>
<feature type="region of interest" description="Disordered" evidence="19">
    <location>
        <begin position="1461"/>
        <end position="1481"/>
    </location>
</feature>
<dbReference type="PROSITE" id="PS51727">
    <property type="entry name" value="CBP_P300_HAT"/>
    <property type="match status" value="1"/>
</dbReference>
<feature type="domain" description="PHD-type" evidence="21">
    <location>
        <begin position="821"/>
        <end position="899"/>
    </location>
</feature>
<dbReference type="GO" id="GO:0005634">
    <property type="term" value="C:nucleus"/>
    <property type="evidence" value="ECO:0007669"/>
    <property type="project" value="UniProtKB-SubCell"/>
</dbReference>
<keyword evidence="13" id="KW-0804">Transcription</keyword>
<dbReference type="InterPro" id="IPR000197">
    <property type="entry name" value="Znf_TAZ"/>
</dbReference>
<dbReference type="InterPro" id="IPR000433">
    <property type="entry name" value="Znf_ZZ"/>
</dbReference>
<feature type="compositionally biased region" description="Polar residues" evidence="19">
    <location>
        <begin position="516"/>
        <end position="528"/>
    </location>
</feature>
<keyword evidence="15" id="KW-0012">Acyltransferase</keyword>
<evidence type="ECO:0000256" key="14">
    <source>
        <dbReference type="ARBA" id="ARBA00023242"/>
    </source>
</evidence>
<feature type="compositionally biased region" description="Low complexity" evidence="19">
    <location>
        <begin position="476"/>
        <end position="491"/>
    </location>
</feature>
<dbReference type="InterPro" id="IPR019787">
    <property type="entry name" value="Znf_PHD-finger"/>
</dbReference>
<keyword evidence="7 18" id="KW-0863">Zinc-finger</keyword>
<dbReference type="InterPro" id="IPR043145">
    <property type="entry name" value="Znf_ZZ_sf"/>
</dbReference>
<dbReference type="InterPro" id="IPR001487">
    <property type="entry name" value="Bromodomain"/>
</dbReference>
<evidence type="ECO:0000256" key="13">
    <source>
        <dbReference type="ARBA" id="ARBA00023163"/>
    </source>
</evidence>
<evidence type="ECO:0000256" key="8">
    <source>
        <dbReference type="ARBA" id="ARBA00022833"/>
    </source>
</evidence>
<dbReference type="GO" id="GO:0004402">
    <property type="term" value="F:histone acetyltransferase activity"/>
    <property type="evidence" value="ECO:0007669"/>
    <property type="project" value="UniProtKB-ARBA"/>
</dbReference>
<dbReference type="SMART" id="SM01250">
    <property type="entry name" value="KAT11"/>
    <property type="match status" value="1"/>
</dbReference>
<name>A0ABD3RWV8_9STRA</name>
<dbReference type="EMBL" id="JALLPB020000135">
    <property type="protein sequence ID" value="KAL3816717.1"/>
    <property type="molecule type" value="Genomic_DNA"/>
</dbReference>
<dbReference type="GO" id="GO:0008270">
    <property type="term" value="F:zinc ion binding"/>
    <property type="evidence" value="ECO:0007669"/>
    <property type="project" value="UniProtKB-KW"/>
</dbReference>
<evidence type="ECO:0000259" key="22">
    <source>
        <dbReference type="PROSITE" id="PS50134"/>
    </source>
</evidence>
<comment type="function">
    <text evidence="1">Acetyltransferase enzyme. Acetylates histones, giving a specific tag for transcriptional activation.</text>
</comment>
<evidence type="ECO:0000256" key="1">
    <source>
        <dbReference type="ARBA" id="ARBA00002581"/>
    </source>
</evidence>
<evidence type="ECO:0000256" key="3">
    <source>
        <dbReference type="ARBA" id="ARBA00013184"/>
    </source>
</evidence>
<dbReference type="Gene3D" id="3.30.40.10">
    <property type="entry name" value="Zinc/RING finger domain, C3HC4 (zinc finger)"/>
    <property type="match status" value="1"/>
</dbReference>
<evidence type="ECO:0000259" key="21">
    <source>
        <dbReference type="PROSITE" id="PS50016"/>
    </source>
</evidence>
<feature type="non-terminal residue" evidence="25">
    <location>
        <position position="1"/>
    </location>
</feature>
<evidence type="ECO:0000256" key="17">
    <source>
        <dbReference type="PROSITE-ProRule" id="PRU00035"/>
    </source>
</evidence>
<evidence type="ECO:0000256" key="9">
    <source>
        <dbReference type="ARBA" id="ARBA00022853"/>
    </source>
</evidence>
<keyword evidence="6" id="KW-0479">Metal-binding</keyword>
<feature type="compositionally biased region" description="Pro residues" evidence="19">
    <location>
        <begin position="1"/>
        <end position="10"/>
    </location>
</feature>
<dbReference type="InterPro" id="IPR011011">
    <property type="entry name" value="Znf_FYVE_PHD"/>
</dbReference>
<dbReference type="GO" id="GO:0045944">
    <property type="term" value="P:positive regulation of transcription by RNA polymerase II"/>
    <property type="evidence" value="ECO:0007669"/>
    <property type="project" value="UniProtKB-ARBA"/>
</dbReference>
<dbReference type="PRINTS" id="PR00503">
    <property type="entry name" value="BROMODOMAIN"/>
</dbReference>
<keyword evidence="8" id="KW-0862">Zinc</keyword>
<evidence type="ECO:0000256" key="7">
    <source>
        <dbReference type="ARBA" id="ARBA00022771"/>
    </source>
</evidence>
<dbReference type="InterPro" id="IPR036529">
    <property type="entry name" value="KIX_dom_sf"/>
</dbReference>
<dbReference type="InterPro" id="IPR035898">
    <property type="entry name" value="TAZ_dom_sf"/>
</dbReference>
<evidence type="ECO:0000256" key="10">
    <source>
        <dbReference type="ARBA" id="ARBA00023015"/>
    </source>
</evidence>
<dbReference type="Pfam" id="PF08214">
    <property type="entry name" value="HAT_KAT11"/>
    <property type="match status" value="1"/>
</dbReference>
<keyword evidence="12" id="KW-0010">Activator</keyword>
<feature type="domain" description="TAZ-type" evidence="22">
    <location>
        <begin position="1605"/>
        <end position="1686"/>
    </location>
</feature>
<feature type="compositionally biased region" description="Polar residues" evidence="19">
    <location>
        <begin position="40"/>
        <end position="66"/>
    </location>
</feature>
<dbReference type="SMART" id="SM00291">
    <property type="entry name" value="ZnF_ZZ"/>
    <property type="match status" value="1"/>
</dbReference>
<feature type="compositionally biased region" description="Low complexity" evidence="19">
    <location>
        <begin position="297"/>
        <end position="314"/>
    </location>
</feature>
<feature type="compositionally biased region" description="Basic and acidic residues" evidence="19">
    <location>
        <begin position="1363"/>
        <end position="1387"/>
    </location>
</feature>
<dbReference type="InterPro" id="IPR013083">
    <property type="entry name" value="Znf_RING/FYVE/PHD"/>
</dbReference>
<evidence type="ECO:0000313" key="25">
    <source>
        <dbReference type="EMBL" id="KAL3816717.1"/>
    </source>
</evidence>
<dbReference type="Gene3D" id="2.10.110.40">
    <property type="match status" value="1"/>
</dbReference>
<dbReference type="SMART" id="SM00249">
    <property type="entry name" value="PHD"/>
    <property type="match status" value="1"/>
</dbReference>
<dbReference type="InterPro" id="IPR013178">
    <property type="entry name" value="Histone_AcTrfase_Rtt109/CBP"/>
</dbReference>
<dbReference type="Gene3D" id="1.20.1020.10">
    <property type="entry name" value="TAZ domain"/>
    <property type="match status" value="2"/>
</dbReference>
<dbReference type="InterPro" id="IPR001965">
    <property type="entry name" value="Znf_PHD"/>
</dbReference>
<feature type="compositionally biased region" description="Polar residues" evidence="19">
    <location>
        <begin position="1388"/>
        <end position="1400"/>
    </location>
</feature>
<feature type="compositionally biased region" description="Low complexity" evidence="19">
    <location>
        <begin position="529"/>
        <end position="558"/>
    </location>
</feature>
<protein>
    <recommendedName>
        <fullName evidence="3">histone acetyltransferase</fullName>
        <ecNumber evidence="3">2.3.1.48</ecNumber>
    </recommendedName>
</protein>
<dbReference type="InterPro" id="IPR036546">
    <property type="entry name" value="MED15_KIX"/>
</dbReference>
<accession>A0ABD3RWV8</accession>
<keyword evidence="26" id="KW-1185">Reference proteome</keyword>
<comment type="caution">
    <text evidence="25">The sequence shown here is derived from an EMBL/GenBank/DDBJ whole genome shotgun (WGS) entry which is preliminary data.</text>
</comment>
<dbReference type="PANTHER" id="PTHR13808">
    <property type="entry name" value="CBP/P300-RELATED"/>
    <property type="match status" value="1"/>
</dbReference>
<dbReference type="Proteomes" id="UP001530377">
    <property type="component" value="Unassembled WGS sequence"/>
</dbReference>
<feature type="domain" description="ZZ-type" evidence="23">
    <location>
        <begin position="1543"/>
        <end position="1596"/>
    </location>
</feature>
<gene>
    <name evidence="25" type="ORF">ACHAXA_002203</name>
</gene>
<dbReference type="PROSITE" id="PS50134">
    <property type="entry name" value="ZF_TAZ"/>
    <property type="match status" value="2"/>
</dbReference>
<evidence type="ECO:0000256" key="2">
    <source>
        <dbReference type="ARBA" id="ARBA00004123"/>
    </source>
</evidence>
<feature type="region of interest" description="Disordered" evidence="19">
    <location>
        <begin position="1316"/>
        <end position="1432"/>
    </location>
</feature>
<dbReference type="SUPFAM" id="SSF57850">
    <property type="entry name" value="RING/U-box"/>
    <property type="match status" value="1"/>
</dbReference>
<reference evidence="25 26" key="1">
    <citation type="submission" date="2024-10" db="EMBL/GenBank/DDBJ databases">
        <title>Updated reference genomes for cyclostephanoid diatoms.</title>
        <authorList>
            <person name="Roberts W.R."/>
            <person name="Alverson A.J."/>
        </authorList>
    </citation>
    <scope>NUCLEOTIDE SEQUENCE [LARGE SCALE GENOMIC DNA]</scope>
    <source>
        <strain evidence="25 26">AJA228-03</strain>
    </source>
</reference>
<evidence type="ECO:0000256" key="19">
    <source>
        <dbReference type="SAM" id="MobiDB-lite"/>
    </source>
</evidence>
<evidence type="ECO:0000256" key="16">
    <source>
        <dbReference type="ARBA" id="ARBA00048017"/>
    </source>
</evidence>
<dbReference type="InterPro" id="IPR031162">
    <property type="entry name" value="CBP_P300_HAT"/>
</dbReference>
<feature type="domain" description="CBP/p300-type HAT" evidence="24">
    <location>
        <begin position="913"/>
        <end position="1541"/>
    </location>
</feature>
<evidence type="ECO:0000256" key="11">
    <source>
        <dbReference type="ARBA" id="ARBA00023117"/>
    </source>
</evidence>
<dbReference type="SUPFAM" id="SSF47370">
    <property type="entry name" value="Bromodomain"/>
    <property type="match status" value="1"/>
</dbReference>
<dbReference type="SMART" id="SM00551">
    <property type="entry name" value="ZnF_TAZ"/>
    <property type="match status" value="2"/>
</dbReference>
<keyword evidence="9" id="KW-0156">Chromatin regulator</keyword>
<feature type="compositionally biased region" description="Low complexity" evidence="19">
    <location>
        <begin position="499"/>
        <end position="511"/>
    </location>
</feature>
<feature type="compositionally biased region" description="Polar residues" evidence="19">
    <location>
        <begin position="1329"/>
        <end position="1342"/>
    </location>
</feature>
<dbReference type="Pfam" id="PF16987">
    <property type="entry name" value="KIX_2"/>
    <property type="match status" value="1"/>
</dbReference>
<dbReference type="SUPFAM" id="SSF57933">
    <property type="entry name" value="TAZ domain"/>
    <property type="match status" value="2"/>
</dbReference>
<dbReference type="InterPro" id="IPR038547">
    <property type="entry name" value="RING_CBP-p300_sf"/>
</dbReference>
<feature type="compositionally biased region" description="Pro residues" evidence="19">
    <location>
        <begin position="75"/>
        <end position="84"/>
    </location>
</feature>
<organism evidence="25 26">
    <name type="scientific">Cyclostephanos tholiformis</name>
    <dbReference type="NCBI Taxonomy" id="382380"/>
    <lineage>
        <taxon>Eukaryota</taxon>
        <taxon>Sar</taxon>
        <taxon>Stramenopiles</taxon>
        <taxon>Ochrophyta</taxon>
        <taxon>Bacillariophyta</taxon>
        <taxon>Coscinodiscophyceae</taxon>
        <taxon>Thalassiosirophycidae</taxon>
        <taxon>Stephanodiscales</taxon>
        <taxon>Stephanodiscaceae</taxon>
        <taxon>Cyclostephanos</taxon>
    </lineage>
</organism>
<evidence type="ECO:0000259" key="20">
    <source>
        <dbReference type="PROSITE" id="PS50014"/>
    </source>
</evidence>
<feature type="domain" description="TAZ-type" evidence="22">
    <location>
        <begin position="377"/>
        <end position="461"/>
    </location>
</feature>